<name>A0A928DSD0_9BACT</name>
<keyword evidence="1" id="KW-0812">Transmembrane</keyword>
<proteinExistence type="predicted"/>
<dbReference type="AlphaFoldDB" id="A0A928DSD0"/>
<gene>
    <name evidence="2" type="ORF">E7027_06835</name>
</gene>
<keyword evidence="1" id="KW-1133">Transmembrane helix</keyword>
<dbReference type="Proteomes" id="UP000725649">
    <property type="component" value="Unassembled WGS sequence"/>
</dbReference>
<dbReference type="PROSITE" id="PS51257">
    <property type="entry name" value="PROKAR_LIPOPROTEIN"/>
    <property type="match status" value="1"/>
</dbReference>
<keyword evidence="1" id="KW-0472">Membrane</keyword>
<reference evidence="2" key="1">
    <citation type="submission" date="2019-04" db="EMBL/GenBank/DDBJ databases">
        <title>Evolution of Biomass-Degrading Anaerobic Consortia Revealed by Metagenomics.</title>
        <authorList>
            <person name="Peng X."/>
        </authorList>
    </citation>
    <scope>NUCLEOTIDE SEQUENCE</scope>
    <source>
        <strain evidence="2">SIG66</strain>
    </source>
</reference>
<dbReference type="EMBL" id="SUVG01000008">
    <property type="protein sequence ID" value="MBE6421817.1"/>
    <property type="molecule type" value="Genomic_DNA"/>
</dbReference>
<evidence type="ECO:0000313" key="3">
    <source>
        <dbReference type="Proteomes" id="UP000725649"/>
    </source>
</evidence>
<comment type="caution">
    <text evidence="2">The sequence shown here is derived from an EMBL/GenBank/DDBJ whole genome shotgun (WGS) entry which is preliminary data.</text>
</comment>
<evidence type="ECO:0000256" key="1">
    <source>
        <dbReference type="SAM" id="Phobius"/>
    </source>
</evidence>
<organism evidence="2 3">
    <name type="scientific">Candidatus Avelusimicrobium gallicola</name>
    <dbReference type="NCBI Taxonomy" id="2562704"/>
    <lineage>
        <taxon>Bacteria</taxon>
        <taxon>Pseudomonadati</taxon>
        <taxon>Elusimicrobiota</taxon>
        <taxon>Elusimicrobia</taxon>
        <taxon>Elusimicrobiales</taxon>
        <taxon>Elusimicrobiaceae</taxon>
        <taxon>Candidatus Avelusimicrobium</taxon>
    </lineage>
</organism>
<feature type="transmembrane region" description="Helical" evidence="1">
    <location>
        <begin position="7"/>
        <end position="28"/>
    </location>
</feature>
<sequence>MRKRFGLVDFITLFLVLGAFACLTLPYFPVLSPKVKWLVFEKPEANRVLNHLISSLEEYRSVHGQEAIPPSLDVLNFPPNAKRISPFVVDYPLSVVRARLHLKEPVLSVEVGPYRKTRRHWYDGTEGYEFLISLKGNLSPRCVGLYNACHNRFNCLNPHAPKDGWLDICLVGERL</sequence>
<accession>A0A928DSD0</accession>
<protein>
    <submittedName>
        <fullName evidence="2">Uncharacterized protein</fullName>
    </submittedName>
</protein>
<evidence type="ECO:0000313" key="2">
    <source>
        <dbReference type="EMBL" id="MBE6421817.1"/>
    </source>
</evidence>